<dbReference type="GO" id="GO:0004519">
    <property type="term" value="F:endonuclease activity"/>
    <property type="evidence" value="ECO:0007669"/>
    <property type="project" value="UniProtKB-KW"/>
</dbReference>
<dbReference type="AlphaFoldDB" id="A0A239CUW5"/>
<keyword evidence="2" id="KW-0540">Nuclease</keyword>
<sequence length="130" mass="15564">MPSKFNHNASPEIFRRAKELRESMTIAEQVLWERLRAGRLNGLNFRRQHPTSKYIVDFYCHQYKLVIELDGEVHLEKDQKERDFSREEELKNLGLHIIRFTNESVLHETNEVLFKILDKISELKKLNTNL</sequence>
<feature type="domain" description="DUF559" evidence="1">
    <location>
        <begin position="15"/>
        <end position="120"/>
    </location>
</feature>
<name>A0A239CUW5_9BACT</name>
<dbReference type="RefSeq" id="WP_089239431.1">
    <property type="nucleotide sequence ID" value="NZ_FZOK01000005.1"/>
</dbReference>
<keyword evidence="2" id="KW-0378">Hydrolase</keyword>
<evidence type="ECO:0000313" key="3">
    <source>
        <dbReference type="Proteomes" id="UP000198480"/>
    </source>
</evidence>
<evidence type="ECO:0000259" key="1">
    <source>
        <dbReference type="Pfam" id="PF04480"/>
    </source>
</evidence>
<dbReference type="SUPFAM" id="SSF52980">
    <property type="entry name" value="Restriction endonuclease-like"/>
    <property type="match status" value="1"/>
</dbReference>
<dbReference type="Proteomes" id="UP000198480">
    <property type="component" value="Unassembled WGS sequence"/>
</dbReference>
<dbReference type="OrthoDB" id="9798754at2"/>
<dbReference type="InterPro" id="IPR047216">
    <property type="entry name" value="Endonuclease_DUF559_bact"/>
</dbReference>
<reference evidence="3" key="1">
    <citation type="submission" date="2017-06" db="EMBL/GenBank/DDBJ databases">
        <authorList>
            <person name="Varghese N."/>
            <person name="Submissions S."/>
        </authorList>
    </citation>
    <scope>NUCLEOTIDE SEQUENCE [LARGE SCALE GENOMIC DNA]</scope>
    <source>
        <strain evidence="3">5C</strain>
    </source>
</reference>
<dbReference type="EMBL" id="FZOK01000005">
    <property type="protein sequence ID" value="SNS23588.1"/>
    <property type="molecule type" value="Genomic_DNA"/>
</dbReference>
<gene>
    <name evidence="2" type="ORF">SAMN06295967_105230</name>
</gene>
<dbReference type="InterPro" id="IPR007569">
    <property type="entry name" value="DUF559"/>
</dbReference>
<dbReference type="PANTHER" id="PTHR38590">
    <property type="entry name" value="BLL0828 PROTEIN"/>
    <property type="match status" value="1"/>
</dbReference>
<dbReference type="Gene3D" id="3.40.960.10">
    <property type="entry name" value="VSR Endonuclease"/>
    <property type="match status" value="1"/>
</dbReference>
<proteinExistence type="predicted"/>
<dbReference type="Pfam" id="PF04480">
    <property type="entry name" value="DUF559"/>
    <property type="match status" value="1"/>
</dbReference>
<dbReference type="PANTHER" id="PTHR38590:SF1">
    <property type="entry name" value="BLL0828 PROTEIN"/>
    <property type="match status" value="1"/>
</dbReference>
<evidence type="ECO:0000313" key="2">
    <source>
        <dbReference type="EMBL" id="SNS23588.1"/>
    </source>
</evidence>
<organism evidence="2 3">
    <name type="scientific">Belliella buryatensis</name>
    <dbReference type="NCBI Taxonomy" id="1500549"/>
    <lineage>
        <taxon>Bacteria</taxon>
        <taxon>Pseudomonadati</taxon>
        <taxon>Bacteroidota</taxon>
        <taxon>Cytophagia</taxon>
        <taxon>Cytophagales</taxon>
        <taxon>Cyclobacteriaceae</taxon>
        <taxon>Belliella</taxon>
    </lineage>
</organism>
<dbReference type="CDD" id="cd01038">
    <property type="entry name" value="Endonuclease_DUF559"/>
    <property type="match status" value="1"/>
</dbReference>
<dbReference type="InterPro" id="IPR011335">
    <property type="entry name" value="Restrct_endonuc-II-like"/>
</dbReference>
<keyword evidence="2" id="KW-0255">Endonuclease</keyword>
<protein>
    <submittedName>
        <fullName evidence="2">Very-short-patch-repair endonuclease</fullName>
    </submittedName>
</protein>
<accession>A0A239CUW5</accession>
<keyword evidence="3" id="KW-1185">Reference proteome</keyword>